<feature type="domain" description="Polysaccharide pyruvyl transferase" evidence="1">
    <location>
        <begin position="204"/>
        <end position="242"/>
    </location>
</feature>
<dbReference type="RefSeq" id="WP_167968862.1">
    <property type="nucleotide sequence ID" value="NZ_BHZG01000126.1"/>
</dbReference>
<gene>
    <name evidence="2" type="ORF">HCN56_08355</name>
</gene>
<accession>A0A7X6HYG1</accession>
<keyword evidence="2" id="KW-0808">Transferase</keyword>
<reference evidence="2 3" key="1">
    <citation type="submission" date="2020-03" db="EMBL/GenBank/DDBJ databases">
        <title>Draft genome of Streptomyces sp. ventii, isolated from the Axial Seamount in the Pacific Ocean, and resequencing of the two type strains Streptomyces lonarensis strain NCL 716 and Streptomyces bohaiensis strain 11A07.</title>
        <authorList>
            <person name="Loughran R.M."/>
            <person name="Pfannmuller K.M."/>
            <person name="Wasson B.J."/>
            <person name="Deadmond M.C."/>
            <person name="Paddock B.E."/>
            <person name="Koyack M.J."/>
            <person name="Gallegos D.A."/>
            <person name="Mitchell E.A."/>
            <person name="Ushijima B."/>
            <person name="Saw J.H."/>
            <person name="Mcphail K.L."/>
            <person name="Videau P."/>
        </authorList>
    </citation>
    <scope>NUCLEOTIDE SEQUENCE [LARGE SCALE GENOMIC DNA]</scope>
    <source>
        <strain evidence="2 3">NCL716</strain>
    </source>
</reference>
<dbReference type="InterPro" id="IPR007345">
    <property type="entry name" value="Polysacch_pyruvyl_Trfase"/>
</dbReference>
<dbReference type="Pfam" id="PF04230">
    <property type="entry name" value="PS_pyruv_trans"/>
    <property type="match status" value="1"/>
</dbReference>
<evidence type="ECO:0000259" key="1">
    <source>
        <dbReference type="Pfam" id="PF04230"/>
    </source>
</evidence>
<organism evidence="2 3">
    <name type="scientific">Streptomyces lonarensis</name>
    <dbReference type="NCBI Taxonomy" id="700599"/>
    <lineage>
        <taxon>Bacteria</taxon>
        <taxon>Bacillati</taxon>
        <taxon>Actinomycetota</taxon>
        <taxon>Actinomycetes</taxon>
        <taxon>Kitasatosporales</taxon>
        <taxon>Streptomycetaceae</taxon>
        <taxon>Streptomyces</taxon>
    </lineage>
</organism>
<dbReference type="AlphaFoldDB" id="A0A7X6HYG1"/>
<dbReference type="EMBL" id="JAAVJD010000042">
    <property type="protein sequence ID" value="NJQ05581.1"/>
    <property type="molecule type" value="Genomic_DNA"/>
</dbReference>
<name>A0A7X6HYG1_9ACTN</name>
<evidence type="ECO:0000313" key="3">
    <source>
        <dbReference type="Proteomes" id="UP000578686"/>
    </source>
</evidence>
<proteinExistence type="predicted"/>
<comment type="caution">
    <text evidence="2">The sequence shown here is derived from an EMBL/GenBank/DDBJ whole genome shotgun (WGS) entry which is preliminary data.</text>
</comment>
<protein>
    <submittedName>
        <fullName evidence="2">Polysaccharide pyruvyl transferase family protein</fullName>
    </submittedName>
</protein>
<dbReference type="Proteomes" id="UP000578686">
    <property type="component" value="Unassembled WGS sequence"/>
</dbReference>
<keyword evidence="3" id="KW-1185">Reference proteome</keyword>
<sequence>MNALASRLDRLLQPRSTRSRILLAGWFSFLDGEVTAGDALAERAVRTALDRIGLAHDTAWSPGFVPGGPSLDRVRPRDYEHLLFVCGPVHGRQVAELHQQFAHCRRTAVGVSVVDRSDPAVRGFHRVVARDGFGGVPLPDLAAQAPALPGPPVVGVALTHGQGEYAGRRLHDEVAGLLLPWLAAQDCARVEADTRLAHRDWRHSATPDAYLALLRRLDLVVTDRLHGLALALRVGVPAVAVDPVRGGAKVSAQARVLRWPALLAGESFSEERLDHWWRWCLSSAGRAAAGRRARLLARSRSE</sequence>
<dbReference type="GO" id="GO:0016740">
    <property type="term" value="F:transferase activity"/>
    <property type="evidence" value="ECO:0007669"/>
    <property type="project" value="UniProtKB-KW"/>
</dbReference>
<evidence type="ECO:0000313" key="2">
    <source>
        <dbReference type="EMBL" id="NJQ05581.1"/>
    </source>
</evidence>